<dbReference type="PANTHER" id="PTHR13500:SF0">
    <property type="entry name" value="NUCLEOLAR PRE-RIBOSOMAL-ASSOCIATED PROTEIN 1"/>
    <property type="match status" value="1"/>
</dbReference>
<sequence>AQVLQMTAQNVRMPKKRKRSETEQNEEQASKEKTTDAENDLDGGESDDGRSPEKKAKTEPEEPFCIKKFLAVLDKGGDLMTELQKFIEAADSFASGESTEDVVKQYLDTADGNFQSISELLYGVKTGSRTHTLVYQALERLVSRLPEDFKEYVNTALVSAQQMLQKYSRLIHMSLGRTAKPNHAKAALRLLTAIVTLGPEGARYVTSIINFESANFMTWINTRNRRDAEDVRTCAVFFLMSVLVVGSNSVARQVLQAKGLINSIFPGLLYDRASFICSFLSTFQTKVVESTSFTKTIKLKMLNDKSLRYVTHLLSWEGPKPWSIHGKWNKFKAIRGTEKEDPEAVLEASKEDVELVQSTAYNFLTAVCCSHKYGILFRDPKMGQSRQNMNFVITSTLLTMEHPYEHERCCSFVVEVLKVAPDQISHYLHGWQPILTFATPATAEKLINLYTRVVEVQDLNSTLWAMAENVPEKVCRLILYFSLLSIARSVAEARSVQAEENNVQLKLAHMRFVAASLRKVQSALEHAESAKSSVSTGMKTKLRRMLCQDVWKNVPPTANLVKQYCNAVKKATSKEPQTEGPSLSDYSTYCASILDVLDLYRRFSRDHHAEYDWKVLCQLAGVEMDALDAEAEDQCLQLRAIGLVLEACPASEALMTSDGEQKSPFCHLLELFARRKEGVIGESAASLISKLLCNLNVLEGYSVEVSIWMEKFRLGQCLNLVQLLLSAVQLVVQDSNRLNSKVMRCVMNQATADGGQSAVDLWSLLKQNEAAAENSKEMESFGASTYFSPLVPAAMECIRHSTDTVHKSYVYAVIKAILHHQQRPLVFCNFLLRNPKPLSKLLLSYVSIWSSDTLPVTRPMQEEGVKEFFSAAEKQLERIFLDILYAPRQAKKMVSSTVQSVVDVTSCSLNECRSLFYQAMLCARRLFGMKSAVRGFFAVMQVLKDVLERAVELRTEKEEPAVLLDALLRDDMTLSVYLHDAQDDLYPLAHSYSSFLLDTIIQVMQHTSSIPKELQASLCFLKDKSLKKISTGALPTEMDSSKVLQAFSCVFNESDILVLLQAVGSIPSRCERNVGPLLRTWLSCASKGTERDAPLLSAAVIQNMLSSILQSQDNVSLLEAFLRFLEFRPVYVFALRTDDLQRLLEDQTSAGIDIVNFLMKHNIQHRQDLQQLIPGSFKPMVSHLSMASLAGFLRSLCLGLTRENAPKKLVAWLTKTFLVLPKRACALKKGVTQQVLDDMTSCLSSLMKLGQFGSESIAKLVEILSDTSEHQLQLALLNTLCRSMSEELFDGSVCDSCLHTLLQCVANMASSHADLSEDVLQQLREVVATAKIVDQSIFARVVRQDGLWPQFIKNNLKAGFQSQSFGQTSFELLSVICQKVYSVGNVGDINPALCRVYMMMFGHSRFLPLMLDTDPEVQTQKDKMLELMAVLVQCDPTLCNVEHIPVFLSAYRASLSVVDQRILYLMFLYEKNGVDVCNFKPFLWGPSAVSFYSLHKKASVSLLKQPKSEEVLNLINEDKMAATVLRFPLHLQLDVLPLESIADGSLYDPRFLLPLLFTLLTPESLVNCRQIVETRCLALILMSLSSEVFEVRCLGCNLVMMLHHHLQGSRFNMSAVWLSVLETLRNAATVTCPHVSCLVTGYLVSAIDVISNPGHFMFNAVADFLLAKPVLDIENVPDFYKMFYNYRLEHYMKRNWHLEVMVDYMRCGLDFHISKKRYIFNILLTFFMSPLCPKNTKELILKLLIAAAKIPKAARILCREQGLMMWLPAALERNSEEEGVSELLFEAVHHIWKSSFVKTVRVKDLKAAKTKKQSNMSKDEEASEESADDEEKEEESAPKEEEEAAIIRAKRESLRYYEYFPYEFLLMLFSTRKYIMDCHSLDAFTKFTEQLSDMLCFVRSREASGKSKAAQNCCLPNRDIVLELFNHWRQLAAVNSTDSCQQSSQAIASVCHHWQPDDATRPLEWLEALDFSLQHGAESLNFNEDLLTWVLRWLEGPGGLDRATELVNFHGGRCLEKLLARVHWSLGEIVASGDARPIVTSVVLQIADLLFSKAAKVLAKTQCDLYRKQMVLLRVDASLPELDRALGTSVLFNELLLRVTKTD</sequence>
<feature type="compositionally biased region" description="Acidic residues" evidence="1">
    <location>
        <begin position="37"/>
        <end position="46"/>
    </location>
</feature>
<accession>L7MCR5</accession>
<name>L7MCR5_RHIPC</name>
<dbReference type="InterPro" id="IPR039844">
    <property type="entry name" value="URB1"/>
</dbReference>
<evidence type="ECO:0000313" key="4">
    <source>
        <dbReference type="EMBL" id="JAA61592.1"/>
    </source>
</evidence>
<reference evidence="4" key="1">
    <citation type="submission" date="2012-11" db="EMBL/GenBank/DDBJ databases">
        <authorList>
            <person name="Lucero-Rivera Y.E."/>
            <person name="Tovar-Ramirez D."/>
        </authorList>
    </citation>
    <scope>NUCLEOTIDE SEQUENCE</scope>
    <source>
        <tissue evidence="4">Salivary gland</tissue>
    </source>
</reference>
<feature type="compositionally biased region" description="Basic and acidic residues" evidence="1">
    <location>
        <begin position="47"/>
        <end position="60"/>
    </location>
</feature>
<proteinExistence type="evidence at transcript level"/>
<feature type="non-terminal residue" evidence="4">
    <location>
        <position position="1"/>
    </location>
</feature>
<dbReference type="GO" id="GO:0000463">
    <property type="term" value="P:maturation of LSU-rRNA from tricistronic rRNA transcript (SSU-rRNA, 5.8S rRNA, LSU-rRNA)"/>
    <property type="evidence" value="ECO:0007669"/>
    <property type="project" value="TreeGrafter"/>
</dbReference>
<dbReference type="PANTHER" id="PTHR13500">
    <property type="entry name" value="NUCLEOLAR PRERIBOSOMAL-ASSOCIATED PROTEIN 1"/>
    <property type="match status" value="1"/>
</dbReference>
<dbReference type="EMBL" id="GACK01003442">
    <property type="protein sequence ID" value="JAA61592.1"/>
    <property type="molecule type" value="mRNA"/>
</dbReference>
<feature type="compositionally biased region" description="Polar residues" evidence="1">
    <location>
        <begin position="1"/>
        <end position="10"/>
    </location>
</feature>
<dbReference type="InterPro" id="IPR021714">
    <property type="entry name" value="URB1_N"/>
</dbReference>
<evidence type="ECO:0000256" key="1">
    <source>
        <dbReference type="SAM" id="MobiDB-lite"/>
    </source>
</evidence>
<dbReference type="InterPro" id="IPR032436">
    <property type="entry name" value="URB1_C"/>
</dbReference>
<feature type="domain" description="URB1 C-terminal" evidence="3">
    <location>
        <begin position="1577"/>
        <end position="1766"/>
    </location>
</feature>
<feature type="domain" description="URB1 N-terminal" evidence="2">
    <location>
        <begin position="136"/>
        <end position="430"/>
    </location>
</feature>
<feature type="region of interest" description="Disordered" evidence="1">
    <location>
        <begin position="1"/>
        <end position="60"/>
    </location>
</feature>
<dbReference type="SUPFAM" id="SSF48371">
    <property type="entry name" value="ARM repeat"/>
    <property type="match status" value="1"/>
</dbReference>
<dbReference type="Pfam" id="PF11707">
    <property type="entry name" value="Npa1"/>
    <property type="match status" value="1"/>
</dbReference>
<dbReference type="GO" id="GO:0000466">
    <property type="term" value="P:maturation of 5.8S rRNA from tricistronic rRNA transcript (SSU-rRNA, 5.8S rRNA, LSU-rRNA)"/>
    <property type="evidence" value="ECO:0007669"/>
    <property type="project" value="TreeGrafter"/>
</dbReference>
<organism evidence="4">
    <name type="scientific">Rhipicephalus pulchellus</name>
    <name type="common">Yellow backed tick</name>
    <name type="synonym">Dermacentor pulchellus</name>
    <dbReference type="NCBI Taxonomy" id="72859"/>
    <lineage>
        <taxon>Eukaryota</taxon>
        <taxon>Metazoa</taxon>
        <taxon>Ecdysozoa</taxon>
        <taxon>Arthropoda</taxon>
        <taxon>Chelicerata</taxon>
        <taxon>Arachnida</taxon>
        <taxon>Acari</taxon>
        <taxon>Parasitiformes</taxon>
        <taxon>Ixodida</taxon>
        <taxon>Ixodoidea</taxon>
        <taxon>Ixodidae</taxon>
        <taxon>Rhipicephalinae</taxon>
        <taxon>Rhipicephalus</taxon>
        <taxon>Rhipicephalus</taxon>
    </lineage>
</organism>
<dbReference type="InterPro" id="IPR016024">
    <property type="entry name" value="ARM-type_fold"/>
</dbReference>
<dbReference type="Pfam" id="PF16201">
    <property type="entry name" value="NopRA1"/>
    <property type="match status" value="1"/>
</dbReference>
<evidence type="ECO:0000259" key="3">
    <source>
        <dbReference type="Pfam" id="PF16201"/>
    </source>
</evidence>
<feature type="compositionally biased region" description="Acidic residues" evidence="1">
    <location>
        <begin position="1821"/>
        <end position="1844"/>
    </location>
</feature>
<dbReference type="GO" id="GO:0005730">
    <property type="term" value="C:nucleolus"/>
    <property type="evidence" value="ECO:0007669"/>
    <property type="project" value="TreeGrafter"/>
</dbReference>
<protein>
    <submittedName>
        <fullName evidence="4">Putative nucleolar pre-ribosomal-associated protein 1</fullName>
    </submittedName>
</protein>
<evidence type="ECO:0000259" key="2">
    <source>
        <dbReference type="Pfam" id="PF11707"/>
    </source>
</evidence>
<reference evidence="4" key="2">
    <citation type="journal article" date="2015" name="J. Proteomics">
        <title>Sexual differences in the sialomes of the zebra tick, Rhipicephalus pulchellus.</title>
        <authorList>
            <person name="Tan A.W."/>
            <person name="Francischetti I.M."/>
            <person name="Slovak M."/>
            <person name="Kini R.M."/>
            <person name="Ribeiro J.M."/>
        </authorList>
    </citation>
    <scope>NUCLEOTIDE SEQUENCE</scope>
    <source>
        <tissue evidence="4">Salivary gland</tissue>
    </source>
</reference>
<feature type="region of interest" description="Disordered" evidence="1">
    <location>
        <begin position="1811"/>
        <end position="1844"/>
    </location>
</feature>